<dbReference type="CDD" id="cd00167">
    <property type="entry name" value="SANT"/>
    <property type="match status" value="2"/>
</dbReference>
<dbReference type="Proteomes" id="UP000001542">
    <property type="component" value="Unassembled WGS sequence"/>
</dbReference>
<dbReference type="PANTHER" id="PTHR45614:SF253">
    <property type="entry name" value="CHROMOSOME UNDETERMINED SCAFFOLD_38, WHOLE GENOME SHOTGUN SEQUENCE"/>
    <property type="match status" value="1"/>
</dbReference>
<dbReference type="SMR" id="A2FZK2"/>
<dbReference type="RefSeq" id="XP_001302590.1">
    <property type="nucleotide sequence ID" value="XM_001302589.1"/>
</dbReference>
<accession>A2FZK2</accession>
<protein>
    <submittedName>
        <fullName evidence="4">Myb-like DNA-binding domain containing protein</fullName>
    </submittedName>
</protein>
<dbReference type="GO" id="GO:0006355">
    <property type="term" value="P:regulation of DNA-templated transcription"/>
    <property type="evidence" value="ECO:0000318"/>
    <property type="project" value="GO_Central"/>
</dbReference>
<feature type="region of interest" description="Disordered" evidence="1">
    <location>
        <begin position="112"/>
        <end position="133"/>
    </location>
</feature>
<evidence type="ECO:0000256" key="1">
    <source>
        <dbReference type="SAM" id="MobiDB-lite"/>
    </source>
</evidence>
<evidence type="ECO:0000313" key="5">
    <source>
        <dbReference type="Proteomes" id="UP000001542"/>
    </source>
</evidence>
<dbReference type="eggNOG" id="KOG0048">
    <property type="taxonomic scope" value="Eukaryota"/>
</dbReference>
<dbReference type="GO" id="GO:0000981">
    <property type="term" value="F:DNA-binding transcription factor activity, RNA polymerase II-specific"/>
    <property type="evidence" value="ECO:0000318"/>
    <property type="project" value="GO_Central"/>
</dbReference>
<dbReference type="GO" id="GO:0005634">
    <property type="term" value="C:nucleus"/>
    <property type="evidence" value="ECO:0000318"/>
    <property type="project" value="GO_Central"/>
</dbReference>
<evidence type="ECO:0000313" key="4">
    <source>
        <dbReference type="EMBL" id="EAX89660.1"/>
    </source>
</evidence>
<feature type="domain" description="Myb-like" evidence="2">
    <location>
        <begin position="1"/>
        <end position="51"/>
    </location>
</feature>
<dbReference type="KEGG" id="tva:4747332"/>
<keyword evidence="4" id="KW-0238">DNA-binding</keyword>
<dbReference type="InterPro" id="IPR009057">
    <property type="entry name" value="Homeodomain-like_sf"/>
</dbReference>
<dbReference type="InterPro" id="IPR017930">
    <property type="entry name" value="Myb_dom"/>
</dbReference>
<keyword evidence="5" id="KW-1185">Reference proteome</keyword>
<evidence type="ECO:0000259" key="3">
    <source>
        <dbReference type="PROSITE" id="PS51294"/>
    </source>
</evidence>
<dbReference type="InterPro" id="IPR001005">
    <property type="entry name" value="SANT/Myb"/>
</dbReference>
<dbReference type="STRING" id="5722.A2FZK2"/>
<dbReference type="EMBL" id="DS114179">
    <property type="protein sequence ID" value="EAX89660.1"/>
    <property type="molecule type" value="Genomic_DNA"/>
</dbReference>
<feature type="domain" description="HTH myb-type" evidence="3">
    <location>
        <begin position="59"/>
        <end position="106"/>
    </location>
</feature>
<dbReference type="VEuPathDB" id="TrichDB:TVAG_171400"/>
<dbReference type="VEuPathDB" id="TrichDB:TVAGG3_0791980"/>
<dbReference type="Pfam" id="PF00249">
    <property type="entry name" value="Myb_DNA-binding"/>
    <property type="match status" value="2"/>
</dbReference>
<evidence type="ECO:0000259" key="2">
    <source>
        <dbReference type="PROSITE" id="PS50090"/>
    </source>
</evidence>
<reference evidence="4" key="2">
    <citation type="journal article" date="2007" name="Science">
        <title>Draft genome sequence of the sexually transmitted pathogen Trichomonas vaginalis.</title>
        <authorList>
            <person name="Carlton J.M."/>
            <person name="Hirt R.P."/>
            <person name="Silva J.C."/>
            <person name="Delcher A.L."/>
            <person name="Schatz M."/>
            <person name="Zhao Q."/>
            <person name="Wortman J.R."/>
            <person name="Bidwell S.L."/>
            <person name="Alsmark U.C.M."/>
            <person name="Besteiro S."/>
            <person name="Sicheritz-Ponten T."/>
            <person name="Noel C.J."/>
            <person name="Dacks J.B."/>
            <person name="Foster P.G."/>
            <person name="Simillion C."/>
            <person name="Van de Peer Y."/>
            <person name="Miranda-Saavedra D."/>
            <person name="Barton G.J."/>
            <person name="Westrop G.D."/>
            <person name="Mueller S."/>
            <person name="Dessi D."/>
            <person name="Fiori P.L."/>
            <person name="Ren Q."/>
            <person name="Paulsen I."/>
            <person name="Zhang H."/>
            <person name="Bastida-Corcuera F.D."/>
            <person name="Simoes-Barbosa A."/>
            <person name="Brown M.T."/>
            <person name="Hayes R.D."/>
            <person name="Mukherjee M."/>
            <person name="Okumura C.Y."/>
            <person name="Schneider R."/>
            <person name="Smith A.J."/>
            <person name="Vanacova S."/>
            <person name="Villalvazo M."/>
            <person name="Haas B.J."/>
            <person name="Pertea M."/>
            <person name="Feldblyum T.V."/>
            <person name="Utterback T.R."/>
            <person name="Shu C.L."/>
            <person name="Osoegawa K."/>
            <person name="de Jong P.J."/>
            <person name="Hrdy I."/>
            <person name="Horvathova L."/>
            <person name="Zubacova Z."/>
            <person name="Dolezal P."/>
            <person name="Malik S.B."/>
            <person name="Logsdon J.M. Jr."/>
            <person name="Henze K."/>
            <person name="Gupta A."/>
            <person name="Wang C.C."/>
            <person name="Dunne R.L."/>
            <person name="Upcroft J.A."/>
            <person name="Upcroft P."/>
            <person name="White O."/>
            <person name="Salzberg S.L."/>
            <person name="Tang P."/>
            <person name="Chiu C.-H."/>
            <person name="Lee Y.-S."/>
            <person name="Embley T.M."/>
            <person name="Coombs G.H."/>
            <person name="Mottram J.C."/>
            <person name="Tachezy J."/>
            <person name="Fraser-Liggett C.M."/>
            <person name="Johnson P.J."/>
        </authorList>
    </citation>
    <scope>NUCLEOTIDE SEQUENCE [LARGE SCALE GENOMIC DNA]</scope>
    <source>
        <strain evidence="4">G3</strain>
    </source>
</reference>
<dbReference type="SUPFAM" id="SSF46689">
    <property type="entry name" value="Homeodomain-like"/>
    <property type="match status" value="1"/>
</dbReference>
<dbReference type="InterPro" id="IPR050560">
    <property type="entry name" value="MYB_TF"/>
</dbReference>
<dbReference type="GO" id="GO:0000978">
    <property type="term" value="F:RNA polymerase II cis-regulatory region sequence-specific DNA binding"/>
    <property type="evidence" value="ECO:0000318"/>
    <property type="project" value="GO_Central"/>
</dbReference>
<gene>
    <name evidence="4" type="ORF">TVAG_171400</name>
</gene>
<reference evidence="4" key="1">
    <citation type="submission" date="2006-10" db="EMBL/GenBank/DDBJ databases">
        <authorList>
            <person name="Amadeo P."/>
            <person name="Zhao Q."/>
            <person name="Wortman J."/>
            <person name="Fraser-Liggett C."/>
            <person name="Carlton J."/>
        </authorList>
    </citation>
    <scope>NUCLEOTIDE SEQUENCE</scope>
    <source>
        <strain evidence="4">G3</strain>
    </source>
</reference>
<dbReference type="PROSITE" id="PS51294">
    <property type="entry name" value="HTH_MYB"/>
    <property type="match status" value="2"/>
</dbReference>
<dbReference type="AlphaFoldDB" id="A2FZK2"/>
<name>A2FZK2_TRIV3</name>
<organism evidence="4 5">
    <name type="scientific">Trichomonas vaginalis (strain ATCC PRA-98 / G3)</name>
    <dbReference type="NCBI Taxonomy" id="412133"/>
    <lineage>
        <taxon>Eukaryota</taxon>
        <taxon>Metamonada</taxon>
        <taxon>Parabasalia</taxon>
        <taxon>Trichomonadida</taxon>
        <taxon>Trichomonadidae</taxon>
        <taxon>Trichomonas</taxon>
    </lineage>
</organism>
<dbReference type="PROSITE" id="PS50090">
    <property type="entry name" value="MYB_LIKE"/>
    <property type="match status" value="2"/>
</dbReference>
<dbReference type="SMART" id="SM00717">
    <property type="entry name" value="SANT"/>
    <property type="match status" value="2"/>
</dbReference>
<dbReference type="InParanoid" id="A2FZK2"/>
<dbReference type="Gene3D" id="1.10.10.60">
    <property type="entry name" value="Homeodomain-like"/>
    <property type="match status" value="2"/>
</dbReference>
<sequence length="149" mass="18010">MNRKKFRPSDDTRLLKLVKRFGKDPNGWAKISNRMNGFTVRQCKERYTIYLQCENRNDPWTEEEDQHLLDLYKQFGPKWKLITSFFNGRNSNNVKNRWYRYIKKSHLEEIQQLSSQSSTESEEKINSDPPQPEIEDVRRLLSIEYLLIH</sequence>
<dbReference type="PANTHER" id="PTHR45614">
    <property type="entry name" value="MYB PROTEIN-RELATED"/>
    <property type="match status" value="1"/>
</dbReference>
<proteinExistence type="predicted"/>
<feature type="domain" description="HTH myb-type" evidence="3">
    <location>
        <begin position="1"/>
        <end position="55"/>
    </location>
</feature>
<dbReference type="OrthoDB" id="2143914at2759"/>
<feature type="domain" description="Myb-like" evidence="2">
    <location>
        <begin position="52"/>
        <end position="102"/>
    </location>
</feature>